<feature type="region of interest" description="Disordered" evidence="4">
    <location>
        <begin position="184"/>
        <end position="308"/>
    </location>
</feature>
<dbReference type="GO" id="GO:0006633">
    <property type="term" value="P:fatty acid biosynthetic process"/>
    <property type="evidence" value="ECO:0007669"/>
    <property type="project" value="InterPro"/>
</dbReference>
<proteinExistence type="predicted"/>
<dbReference type="Pfam" id="PF01648">
    <property type="entry name" value="ACPS"/>
    <property type="match status" value="1"/>
</dbReference>
<keyword evidence="1" id="KW-0808">Transferase</keyword>
<feature type="region of interest" description="Disordered" evidence="4">
    <location>
        <begin position="332"/>
        <end position="362"/>
    </location>
</feature>
<accession>A0A0N1HE17</accession>
<dbReference type="Gene3D" id="3.90.470.20">
    <property type="entry name" value="4'-phosphopantetheinyl transferase domain"/>
    <property type="match status" value="1"/>
</dbReference>
<dbReference type="GeneID" id="28734029"/>
<gene>
    <name evidence="6" type="ORF">AB675_2198</name>
</gene>
<dbReference type="GO" id="GO:0000287">
    <property type="term" value="F:magnesium ion binding"/>
    <property type="evidence" value="ECO:0007669"/>
    <property type="project" value="InterPro"/>
</dbReference>
<dbReference type="OrthoDB" id="15433at2759"/>
<evidence type="ECO:0000256" key="3">
    <source>
        <dbReference type="ARBA" id="ARBA00022842"/>
    </source>
</evidence>
<organism evidence="6 7">
    <name type="scientific">Cyphellophora attinorum</name>
    <dbReference type="NCBI Taxonomy" id="1664694"/>
    <lineage>
        <taxon>Eukaryota</taxon>
        <taxon>Fungi</taxon>
        <taxon>Dikarya</taxon>
        <taxon>Ascomycota</taxon>
        <taxon>Pezizomycotina</taxon>
        <taxon>Eurotiomycetes</taxon>
        <taxon>Chaetothyriomycetidae</taxon>
        <taxon>Chaetothyriales</taxon>
        <taxon>Cyphellophoraceae</taxon>
        <taxon>Cyphellophora</taxon>
    </lineage>
</organism>
<evidence type="ECO:0000256" key="2">
    <source>
        <dbReference type="ARBA" id="ARBA00022723"/>
    </source>
</evidence>
<dbReference type="SUPFAM" id="SSF56214">
    <property type="entry name" value="4'-phosphopantetheinyl transferase"/>
    <property type="match status" value="1"/>
</dbReference>
<dbReference type="EMBL" id="LFJN01000006">
    <property type="protein sequence ID" value="KPI42904.1"/>
    <property type="molecule type" value="Genomic_DNA"/>
</dbReference>
<dbReference type="NCBIfam" id="TIGR00556">
    <property type="entry name" value="pantethn_trn"/>
    <property type="match status" value="1"/>
</dbReference>
<evidence type="ECO:0000259" key="5">
    <source>
        <dbReference type="Pfam" id="PF01648"/>
    </source>
</evidence>
<dbReference type="InterPro" id="IPR008278">
    <property type="entry name" value="4-PPantetheinyl_Trfase_dom"/>
</dbReference>
<sequence>MPMRDIAFGSKLALGTDICLAKRILDPEAPNLHRARGLMRRVLTPSEMLQAESRFPLFKAGSEKVDSTWHQPGSPQLRMLSHHLAGRFAAKEAAIKAWGQAVSWQNIIISSTHAGKPSIAIQCRTTSADETTGIRQHGAVSISHDGDYCHATVLGDHLDEELFQMLMKEKPSVARFRIGIEKTTSSRSLTGDTDGDPIEPRPPERLQSRLSAAIPDSGRPLSPMTRLSSARSRVRVGPGLRQAGKQVGKRVRLEQARKAGLGDGSSKSWRKSWAEATNNEVSGSPSEADTPKETDNDPLDADLYQSPVNERSARGLRAWAAKTDAMFAPWAEAAIDDNGDSSPKGGASKDANAGHPERPSEK</sequence>
<keyword evidence="2" id="KW-0479">Metal-binding</keyword>
<feature type="compositionally biased region" description="Polar residues" evidence="4">
    <location>
        <begin position="275"/>
        <end position="287"/>
    </location>
</feature>
<dbReference type="Proteomes" id="UP000038010">
    <property type="component" value="Unassembled WGS sequence"/>
</dbReference>
<dbReference type="InterPro" id="IPR004568">
    <property type="entry name" value="Ppantetheine-prot_Trfase_dom"/>
</dbReference>
<keyword evidence="7" id="KW-1185">Reference proteome</keyword>
<evidence type="ECO:0000256" key="4">
    <source>
        <dbReference type="SAM" id="MobiDB-lite"/>
    </source>
</evidence>
<evidence type="ECO:0000313" key="6">
    <source>
        <dbReference type="EMBL" id="KPI42904.1"/>
    </source>
</evidence>
<evidence type="ECO:0000313" key="7">
    <source>
        <dbReference type="Proteomes" id="UP000038010"/>
    </source>
</evidence>
<name>A0A0N1HE17_9EURO</name>
<protein>
    <recommendedName>
        <fullName evidence="5">4'-phosphopantetheinyl transferase domain-containing protein</fullName>
    </recommendedName>
</protein>
<keyword evidence="3" id="KW-0460">Magnesium</keyword>
<dbReference type="AlphaFoldDB" id="A0A0N1HE17"/>
<feature type="domain" description="4'-phosphopantetheinyl transferase" evidence="5">
    <location>
        <begin position="14"/>
        <end position="150"/>
    </location>
</feature>
<reference evidence="6 7" key="1">
    <citation type="submission" date="2015-06" db="EMBL/GenBank/DDBJ databases">
        <title>Draft genome of the ant-associated black yeast Phialophora attae CBS 131958.</title>
        <authorList>
            <person name="Moreno L.F."/>
            <person name="Stielow B.J."/>
            <person name="de Hoog S."/>
            <person name="Vicente V.A."/>
            <person name="Weiss V.A."/>
            <person name="de Vries M."/>
            <person name="Cruz L.M."/>
            <person name="Souza E.M."/>
        </authorList>
    </citation>
    <scope>NUCLEOTIDE SEQUENCE [LARGE SCALE GENOMIC DNA]</scope>
    <source>
        <strain evidence="6 7">CBS 131958</strain>
    </source>
</reference>
<dbReference type="GO" id="GO:0008897">
    <property type="term" value="F:holo-[acyl-carrier-protein] synthase activity"/>
    <property type="evidence" value="ECO:0007669"/>
    <property type="project" value="InterPro"/>
</dbReference>
<dbReference type="VEuPathDB" id="FungiDB:AB675_2198"/>
<evidence type="ECO:0000256" key="1">
    <source>
        <dbReference type="ARBA" id="ARBA00022679"/>
    </source>
</evidence>
<dbReference type="RefSeq" id="XP_018002867.1">
    <property type="nucleotide sequence ID" value="XM_018142149.1"/>
</dbReference>
<comment type="caution">
    <text evidence="6">The sequence shown here is derived from an EMBL/GenBank/DDBJ whole genome shotgun (WGS) entry which is preliminary data.</text>
</comment>
<dbReference type="InterPro" id="IPR037143">
    <property type="entry name" value="4-PPantetheinyl_Trfase_dom_sf"/>
</dbReference>
<feature type="compositionally biased region" description="Basic and acidic residues" evidence="4">
    <location>
        <begin position="198"/>
        <end position="207"/>
    </location>
</feature>